<proteinExistence type="predicted"/>
<dbReference type="GO" id="GO:0007165">
    <property type="term" value="P:signal transduction"/>
    <property type="evidence" value="ECO:0007669"/>
    <property type="project" value="InterPro"/>
</dbReference>
<dbReference type="InterPro" id="IPR035897">
    <property type="entry name" value="Toll_tir_struct_dom_sf"/>
</dbReference>
<dbReference type="EMBL" id="CABITT030000007">
    <property type="protein sequence ID" value="VVB12350.1"/>
    <property type="molecule type" value="Genomic_DNA"/>
</dbReference>
<evidence type="ECO:0000259" key="2">
    <source>
        <dbReference type="PROSITE" id="PS50104"/>
    </source>
</evidence>
<accession>A0A565CF69</accession>
<evidence type="ECO:0000313" key="4">
    <source>
        <dbReference type="Proteomes" id="UP000489600"/>
    </source>
</evidence>
<reference evidence="3" key="1">
    <citation type="submission" date="2019-07" db="EMBL/GenBank/DDBJ databases">
        <authorList>
            <person name="Dittberner H."/>
        </authorList>
    </citation>
    <scope>NUCLEOTIDE SEQUENCE [LARGE SCALE GENOMIC DNA]</scope>
</reference>
<dbReference type="AlphaFoldDB" id="A0A565CF69"/>
<dbReference type="OrthoDB" id="1678688at2759"/>
<dbReference type="InterPro" id="IPR000157">
    <property type="entry name" value="TIR_dom"/>
</dbReference>
<dbReference type="SUPFAM" id="SSF52200">
    <property type="entry name" value="Toll/Interleukin receptor TIR domain"/>
    <property type="match status" value="1"/>
</dbReference>
<organism evidence="3 4">
    <name type="scientific">Arabis nemorensis</name>
    <dbReference type="NCBI Taxonomy" id="586526"/>
    <lineage>
        <taxon>Eukaryota</taxon>
        <taxon>Viridiplantae</taxon>
        <taxon>Streptophyta</taxon>
        <taxon>Embryophyta</taxon>
        <taxon>Tracheophyta</taxon>
        <taxon>Spermatophyta</taxon>
        <taxon>Magnoliopsida</taxon>
        <taxon>eudicotyledons</taxon>
        <taxon>Gunneridae</taxon>
        <taxon>Pentapetalae</taxon>
        <taxon>rosids</taxon>
        <taxon>malvids</taxon>
        <taxon>Brassicales</taxon>
        <taxon>Brassicaceae</taxon>
        <taxon>Arabideae</taxon>
        <taxon>Arabis</taxon>
    </lineage>
</organism>
<protein>
    <recommendedName>
        <fullName evidence="2">TIR domain-containing protein</fullName>
    </recommendedName>
</protein>
<sequence length="86" mass="9334">MATPAPTPPLPPLPVLRPRSLPPPSRISRPPHLPPLPLPGPRRPQLFVSFRGNELLNGFVSHVVKALRVAGVNIFIDSYDFAESGV</sequence>
<evidence type="ECO:0000313" key="3">
    <source>
        <dbReference type="EMBL" id="VVB12350.1"/>
    </source>
</evidence>
<dbReference type="Pfam" id="PF01582">
    <property type="entry name" value="TIR"/>
    <property type="match status" value="1"/>
</dbReference>
<dbReference type="PROSITE" id="PS50104">
    <property type="entry name" value="TIR"/>
    <property type="match status" value="1"/>
</dbReference>
<comment type="caution">
    <text evidence="3">The sequence shown here is derived from an EMBL/GenBank/DDBJ whole genome shotgun (WGS) entry which is preliminary data.</text>
</comment>
<dbReference type="Proteomes" id="UP000489600">
    <property type="component" value="Unassembled WGS sequence"/>
</dbReference>
<feature type="domain" description="TIR" evidence="2">
    <location>
        <begin position="42"/>
        <end position="86"/>
    </location>
</feature>
<keyword evidence="4" id="KW-1185">Reference proteome</keyword>
<dbReference type="Gene3D" id="3.40.50.10140">
    <property type="entry name" value="Toll/interleukin-1 receptor homology (TIR) domain"/>
    <property type="match status" value="1"/>
</dbReference>
<feature type="region of interest" description="Disordered" evidence="1">
    <location>
        <begin position="1"/>
        <end position="39"/>
    </location>
</feature>
<evidence type="ECO:0000256" key="1">
    <source>
        <dbReference type="SAM" id="MobiDB-lite"/>
    </source>
</evidence>
<name>A0A565CF69_9BRAS</name>
<gene>
    <name evidence="3" type="ORF">ANE_LOCUS22794</name>
</gene>